<evidence type="ECO:0000259" key="3">
    <source>
        <dbReference type="PROSITE" id="PS50213"/>
    </source>
</evidence>
<feature type="signal peptide" evidence="2">
    <location>
        <begin position="1"/>
        <end position="17"/>
    </location>
</feature>
<dbReference type="SUPFAM" id="SSF82153">
    <property type="entry name" value="FAS1 domain"/>
    <property type="match status" value="2"/>
</dbReference>
<feature type="chain" id="PRO_5020353547" description="FAS1 domain-containing protein" evidence="2">
    <location>
        <begin position="18"/>
        <end position="575"/>
    </location>
</feature>
<reference evidence="4 5" key="1">
    <citation type="submission" date="2019-02" db="EMBL/GenBank/DDBJ databases">
        <title>Genome sequencing of the rare red list fungi Bondarzewia mesenterica.</title>
        <authorList>
            <person name="Buettner E."/>
            <person name="Kellner H."/>
        </authorList>
    </citation>
    <scope>NUCLEOTIDE SEQUENCE [LARGE SCALE GENOMIC DNA]</scope>
    <source>
        <strain evidence="4 5">DSM 108281</strain>
    </source>
</reference>
<gene>
    <name evidence="4" type="ORF">EW146_g4667</name>
</gene>
<dbReference type="Pfam" id="PF02469">
    <property type="entry name" value="Fasciclin"/>
    <property type="match status" value="2"/>
</dbReference>
<feature type="region of interest" description="Disordered" evidence="1">
    <location>
        <begin position="385"/>
        <end position="464"/>
    </location>
</feature>
<dbReference type="Proteomes" id="UP000310158">
    <property type="component" value="Unassembled WGS sequence"/>
</dbReference>
<keyword evidence="5" id="KW-1185">Reference proteome</keyword>
<dbReference type="GO" id="GO:0000329">
    <property type="term" value="C:fungal-type vacuole membrane"/>
    <property type="evidence" value="ECO:0007669"/>
    <property type="project" value="TreeGrafter"/>
</dbReference>
<accession>A0A4S4LTV0</accession>
<dbReference type="Gene3D" id="2.30.180.10">
    <property type="entry name" value="FAS1 domain"/>
    <property type="match status" value="2"/>
</dbReference>
<dbReference type="PROSITE" id="PS50213">
    <property type="entry name" value="FAS1"/>
    <property type="match status" value="2"/>
</dbReference>
<protein>
    <recommendedName>
        <fullName evidence="3">FAS1 domain-containing protein</fullName>
    </recommendedName>
</protein>
<dbReference type="PANTHER" id="PTHR10900">
    <property type="entry name" value="PERIOSTIN-RELATED"/>
    <property type="match status" value="1"/>
</dbReference>
<evidence type="ECO:0000256" key="1">
    <source>
        <dbReference type="SAM" id="MobiDB-lite"/>
    </source>
</evidence>
<dbReference type="InterPro" id="IPR036378">
    <property type="entry name" value="FAS1_dom_sf"/>
</dbReference>
<evidence type="ECO:0000313" key="5">
    <source>
        <dbReference type="Proteomes" id="UP000310158"/>
    </source>
</evidence>
<dbReference type="PANTHER" id="PTHR10900:SF122">
    <property type="entry name" value="FAS1 DOMAIN-CONTAINING PROTEIN"/>
    <property type="match status" value="1"/>
</dbReference>
<name>A0A4S4LTV0_9AGAM</name>
<organism evidence="4 5">
    <name type="scientific">Bondarzewia mesenterica</name>
    <dbReference type="NCBI Taxonomy" id="1095465"/>
    <lineage>
        <taxon>Eukaryota</taxon>
        <taxon>Fungi</taxon>
        <taxon>Dikarya</taxon>
        <taxon>Basidiomycota</taxon>
        <taxon>Agaricomycotina</taxon>
        <taxon>Agaricomycetes</taxon>
        <taxon>Russulales</taxon>
        <taxon>Bondarzewiaceae</taxon>
        <taxon>Bondarzewia</taxon>
    </lineage>
</organism>
<comment type="caution">
    <text evidence="4">The sequence shown here is derived from an EMBL/GenBank/DDBJ whole genome shotgun (WGS) entry which is preliminary data.</text>
</comment>
<sequence length="575" mass="64589">MLLSTLTFCSAGLAAFALPGSLSVFHSEQLHEIIDGASGGRLAAQWAFDVLDKIISPPKHPQSPLPSESEDKSIYDILSDDPDFSRLVKLINFTDDVEDVLKDTSTKGEDARDLSEFPALIPSDLSHDLVRAMQAVEELDRTEQLDDDDDHKKHRKEVLKKIVRAVLLYHVLPEGFDSKSLAINATHGTKLSLSDESLNGQPLRLRVASGPPIWHGTLIVNFYAKIVKADVSAKNGTFRSFIVIYLSLLTIFSPGVIHVINHPLFPPPSIFQEIFNFPDIFSISTSALQRVHLTSGVDWRFVPKAGEKGSLKGNPALTLFVPSNSAWKRLPEKLRFFLFSPFGERVLHKLLAYHIVPDFVLHSDYAYNVTSDSEVFMEHVLLDESEHGHHEHPAPPRHEKPGKPDFPRVPPNHEPHHGFPKPEMPRGPPQRDEPTDGPHMPHPEPPHVPHPPADGHHPSHPHGGHELYAFNLTLPTLLPNNSLHIHVTKRVYKFPIPGPHHPRSYVTHFVVNDQFVALADVPARNGAFHVISKVLNPCKRSPSPHDKDAWKDDLENEAEDWEDWEEWLPAWAEED</sequence>
<proteinExistence type="predicted"/>
<dbReference type="SMART" id="SM00554">
    <property type="entry name" value="FAS1"/>
    <property type="match status" value="2"/>
</dbReference>
<dbReference type="GO" id="GO:0016236">
    <property type="term" value="P:macroautophagy"/>
    <property type="evidence" value="ECO:0007669"/>
    <property type="project" value="TreeGrafter"/>
</dbReference>
<evidence type="ECO:0000256" key="2">
    <source>
        <dbReference type="SAM" id="SignalP"/>
    </source>
</evidence>
<dbReference type="InterPro" id="IPR000782">
    <property type="entry name" value="FAS1_domain"/>
</dbReference>
<feature type="domain" description="FAS1" evidence="3">
    <location>
        <begin position="71"/>
        <end position="245"/>
    </location>
</feature>
<dbReference type="OrthoDB" id="7700931at2759"/>
<feature type="domain" description="FAS1" evidence="3">
    <location>
        <begin position="268"/>
        <end position="535"/>
    </location>
</feature>
<feature type="compositionally biased region" description="Basic and acidic residues" evidence="1">
    <location>
        <begin position="429"/>
        <end position="457"/>
    </location>
</feature>
<dbReference type="GO" id="GO:0005615">
    <property type="term" value="C:extracellular space"/>
    <property type="evidence" value="ECO:0007669"/>
    <property type="project" value="TreeGrafter"/>
</dbReference>
<keyword evidence="2" id="KW-0732">Signal</keyword>
<dbReference type="InterPro" id="IPR050904">
    <property type="entry name" value="Adhesion/Biosynth-related"/>
</dbReference>
<dbReference type="AlphaFoldDB" id="A0A4S4LTV0"/>
<evidence type="ECO:0000313" key="4">
    <source>
        <dbReference type="EMBL" id="THH15884.1"/>
    </source>
</evidence>
<feature type="compositionally biased region" description="Basic and acidic residues" evidence="1">
    <location>
        <begin position="385"/>
        <end position="417"/>
    </location>
</feature>
<dbReference type="EMBL" id="SGPL01000185">
    <property type="protein sequence ID" value="THH15884.1"/>
    <property type="molecule type" value="Genomic_DNA"/>
</dbReference>